<comment type="similarity">
    <text evidence="1">Belongs to the eukaryotic ribosomal protein eL43 family.</text>
</comment>
<dbReference type="GO" id="GO:0003723">
    <property type="term" value="F:RNA binding"/>
    <property type="evidence" value="ECO:0007669"/>
    <property type="project" value="UniProtKB-KW"/>
</dbReference>
<proteinExistence type="inferred from homology"/>
<gene>
    <name evidence="7" type="primary">rpl37ae</name>
    <name evidence="7" type="ORF">AArcSl_1351</name>
</gene>
<dbReference type="KEGG" id="hdf:AArcSl_1351"/>
<dbReference type="Proteomes" id="UP000263012">
    <property type="component" value="Chromosome"/>
</dbReference>
<keyword evidence="2" id="KW-0694">RNA-binding</keyword>
<dbReference type="GO" id="GO:0003735">
    <property type="term" value="F:structural constituent of ribosome"/>
    <property type="evidence" value="ECO:0007669"/>
    <property type="project" value="InterPro"/>
</dbReference>
<evidence type="ECO:0000256" key="5">
    <source>
        <dbReference type="ARBA" id="ARBA00035383"/>
    </source>
</evidence>
<evidence type="ECO:0000313" key="8">
    <source>
        <dbReference type="Proteomes" id="UP000263012"/>
    </source>
</evidence>
<dbReference type="Gene3D" id="2.20.25.30">
    <property type="match status" value="1"/>
</dbReference>
<dbReference type="InterPro" id="IPR050522">
    <property type="entry name" value="Ribosomal_protein_eL43"/>
</dbReference>
<keyword evidence="3 7" id="KW-0689">Ribosomal protein</keyword>
<name>A0A343TIR0_9EURY</name>
<evidence type="ECO:0000256" key="3">
    <source>
        <dbReference type="ARBA" id="ARBA00022980"/>
    </source>
</evidence>
<organism evidence="7 8">
    <name type="scientific">Halalkaliarchaeum desulfuricum</name>
    <dbReference type="NCBI Taxonomy" id="2055893"/>
    <lineage>
        <taxon>Archaea</taxon>
        <taxon>Methanobacteriati</taxon>
        <taxon>Methanobacteriota</taxon>
        <taxon>Stenosarchaea group</taxon>
        <taxon>Halobacteria</taxon>
        <taxon>Halobacteriales</taxon>
        <taxon>Haloferacaceae</taxon>
        <taxon>Halalkaliarchaeum</taxon>
    </lineage>
</organism>
<keyword evidence="4" id="KW-0687">Ribonucleoprotein</keyword>
<dbReference type="InterPro" id="IPR011332">
    <property type="entry name" value="Ribosomal_zn-bd"/>
</dbReference>
<dbReference type="Pfam" id="PF01780">
    <property type="entry name" value="Ribosomal_L37ae"/>
    <property type="match status" value="1"/>
</dbReference>
<dbReference type="InterPro" id="IPR002674">
    <property type="entry name" value="Ribosomal_eL43"/>
</dbReference>
<evidence type="ECO:0000256" key="4">
    <source>
        <dbReference type="ARBA" id="ARBA00023274"/>
    </source>
</evidence>
<evidence type="ECO:0000256" key="2">
    <source>
        <dbReference type="ARBA" id="ARBA00022884"/>
    </source>
</evidence>
<dbReference type="InterPro" id="IPR011331">
    <property type="entry name" value="Ribosomal_eL37/eL43"/>
</dbReference>
<reference evidence="8" key="1">
    <citation type="submission" date="2017-11" db="EMBL/GenBank/DDBJ databases">
        <title>Phenotypic and genomic properties of facultatively anaerobic sulfur-reducing natronoarchaea from hypersaline soda lakes.</title>
        <authorList>
            <person name="Sorokin D.Y."/>
            <person name="Kublanov I.V."/>
            <person name="Roman P."/>
            <person name="Sinninghe Damste J.S."/>
            <person name="Golyshin P.N."/>
            <person name="Rojo D."/>
            <person name="Ciordia S."/>
            <person name="Mena M.D.C."/>
            <person name="Ferrer M."/>
            <person name="Messina E."/>
            <person name="Smedile F."/>
            <person name="La Spada G."/>
            <person name="La Cono V."/>
            <person name="Yakimov M.M."/>
        </authorList>
    </citation>
    <scope>NUCLEOTIDE SEQUENCE [LARGE SCALE GENOMIC DNA]</scope>
    <source>
        <strain evidence="8">AArc-Sl</strain>
    </source>
</reference>
<accession>A0A343TIR0</accession>
<feature type="region of interest" description="Disordered" evidence="6">
    <location>
        <begin position="79"/>
        <end position="111"/>
    </location>
</feature>
<dbReference type="GO" id="GO:0006412">
    <property type="term" value="P:translation"/>
    <property type="evidence" value="ECO:0007669"/>
    <property type="project" value="InterPro"/>
</dbReference>
<evidence type="ECO:0000256" key="1">
    <source>
        <dbReference type="ARBA" id="ARBA00008672"/>
    </source>
</evidence>
<sequence length="111" mass="12211">MTRSGRLNKFLRALPISNCMAKQKARSVGSAGRFGARYGRVSRVRVRDIEDEMRSATVDGNDVKRIGTGIWVDEETGETFTGGAYRPETPGGTQVKRSIRAALSSDEDDEE</sequence>
<dbReference type="GO" id="GO:0005840">
    <property type="term" value="C:ribosome"/>
    <property type="evidence" value="ECO:0007669"/>
    <property type="project" value="UniProtKB-KW"/>
</dbReference>
<protein>
    <recommendedName>
        <fullName evidence="5">50S ribosomal protein L37Ae</fullName>
    </recommendedName>
</protein>
<dbReference type="EMBL" id="CP025066">
    <property type="protein sequence ID" value="AUX08982.1"/>
    <property type="molecule type" value="Genomic_DNA"/>
</dbReference>
<dbReference type="AlphaFoldDB" id="A0A343TIR0"/>
<dbReference type="GO" id="GO:1990904">
    <property type="term" value="C:ribonucleoprotein complex"/>
    <property type="evidence" value="ECO:0007669"/>
    <property type="project" value="UniProtKB-KW"/>
</dbReference>
<evidence type="ECO:0000256" key="6">
    <source>
        <dbReference type="SAM" id="MobiDB-lite"/>
    </source>
</evidence>
<dbReference type="PANTHER" id="PTHR48129:SF1">
    <property type="entry name" value="LARGE RIBOSOMAL SUBUNIT PROTEIN EL43"/>
    <property type="match status" value="1"/>
</dbReference>
<dbReference type="SUPFAM" id="SSF57829">
    <property type="entry name" value="Zn-binding ribosomal proteins"/>
    <property type="match status" value="1"/>
</dbReference>
<dbReference type="PANTHER" id="PTHR48129">
    <property type="entry name" value="60S RIBOSOMAL PROTEIN L37A"/>
    <property type="match status" value="1"/>
</dbReference>
<evidence type="ECO:0000313" key="7">
    <source>
        <dbReference type="EMBL" id="AUX08982.1"/>
    </source>
</evidence>
<keyword evidence="8" id="KW-1185">Reference proteome</keyword>